<dbReference type="Gene3D" id="2.60.20.10">
    <property type="entry name" value="Crystallins"/>
    <property type="match status" value="1"/>
</dbReference>
<keyword evidence="2" id="KW-1185">Reference proteome</keyword>
<dbReference type="SUPFAM" id="SSF49695">
    <property type="entry name" value="gamma-Crystallin-like"/>
    <property type="match status" value="1"/>
</dbReference>
<reference evidence="1 2" key="1">
    <citation type="submission" date="2018-11" db="EMBL/GenBank/DDBJ databases">
        <title>Sequencing the genomes of 1000 actinobacteria strains.</title>
        <authorList>
            <person name="Klenk H.-P."/>
        </authorList>
    </citation>
    <scope>NUCLEOTIDE SEQUENCE [LARGE SCALE GENOMIC DNA]</scope>
    <source>
        <strain evidence="1 2">DSM 44254</strain>
    </source>
</reference>
<protein>
    <submittedName>
        <fullName evidence="1">Uncharacterized protein</fullName>
    </submittedName>
</protein>
<proteinExistence type="predicted"/>
<comment type="caution">
    <text evidence="1">The sequence shown here is derived from an EMBL/GenBank/DDBJ whole genome shotgun (WGS) entry which is preliminary data.</text>
</comment>
<dbReference type="InterPro" id="IPR011024">
    <property type="entry name" value="G_crystallin-like"/>
</dbReference>
<dbReference type="Proteomes" id="UP000272400">
    <property type="component" value="Unassembled WGS sequence"/>
</dbReference>
<evidence type="ECO:0000313" key="2">
    <source>
        <dbReference type="Proteomes" id="UP000272400"/>
    </source>
</evidence>
<sequence>MSVVSTLWVDRDFQGLSKTSDSGGYRYYWNRWGATNDVFSSMRAWGQGDRGHAFAFEHIDFNGRFAALNVESGASSWWSYFGSSFNDVVSSSLLVVRAPSDILVPLRQQVAPTFASMFDAQTAGTQLSREGDPRVYGTFFPGHDADRVFMTIDQDLNVAIDTWPDYSANVKYDVEFYLSGGKLHGYARWSHVWVESGIFSGDVHDAIAPRLHAAKGDITSAIEAQLAVFADMNFSDTYLLPGPQPDMARFGYFAAHDDDICLAVVPA</sequence>
<dbReference type="EMBL" id="RJKE01000001">
    <property type="protein sequence ID" value="ROO85010.1"/>
    <property type="molecule type" value="Genomic_DNA"/>
</dbReference>
<accession>A0A3N1CUM8</accession>
<name>A0A3N1CUM8_9ACTN</name>
<dbReference type="AlphaFoldDB" id="A0A3N1CUM8"/>
<gene>
    <name evidence="1" type="ORF">EDD29_2545</name>
</gene>
<evidence type="ECO:0000313" key="1">
    <source>
        <dbReference type="EMBL" id="ROO85010.1"/>
    </source>
</evidence>
<organism evidence="1 2">
    <name type="scientific">Actinocorallia herbida</name>
    <dbReference type="NCBI Taxonomy" id="58109"/>
    <lineage>
        <taxon>Bacteria</taxon>
        <taxon>Bacillati</taxon>
        <taxon>Actinomycetota</taxon>
        <taxon>Actinomycetes</taxon>
        <taxon>Streptosporangiales</taxon>
        <taxon>Thermomonosporaceae</taxon>
        <taxon>Actinocorallia</taxon>
    </lineage>
</organism>